<keyword evidence="3" id="KW-1185">Reference proteome</keyword>
<dbReference type="PROSITE" id="PS50186">
    <property type="entry name" value="DEP"/>
    <property type="match status" value="1"/>
</dbReference>
<evidence type="ECO:0000313" key="3">
    <source>
        <dbReference type="Proteomes" id="UP000282311"/>
    </source>
</evidence>
<reference evidence="2 3" key="1">
    <citation type="journal article" date="2007" name="Int. J. Syst. Evol. Microbiol.">
        <title>Paenibacillus ginsengarvi sp. nov., isolated from soil from ginseng cultivation.</title>
        <authorList>
            <person name="Yoon M.H."/>
            <person name="Ten L.N."/>
            <person name="Im W.T."/>
        </authorList>
    </citation>
    <scope>NUCLEOTIDE SEQUENCE [LARGE SCALE GENOMIC DNA]</scope>
    <source>
        <strain evidence="2 3">KCTC 13059</strain>
    </source>
</reference>
<dbReference type="EMBL" id="RBAH01000010">
    <property type="protein sequence ID" value="RKN84020.1"/>
    <property type="molecule type" value="Genomic_DNA"/>
</dbReference>
<evidence type="ECO:0000259" key="1">
    <source>
        <dbReference type="PROSITE" id="PS50186"/>
    </source>
</evidence>
<proteinExistence type="predicted"/>
<feature type="domain" description="DEP" evidence="1">
    <location>
        <begin position="53"/>
        <end position="126"/>
    </location>
</feature>
<accession>A0A3B0CFG5</accession>
<dbReference type="InterPro" id="IPR000591">
    <property type="entry name" value="DEP_dom"/>
</dbReference>
<name>A0A3B0CFG5_9BACL</name>
<dbReference type="Proteomes" id="UP000282311">
    <property type="component" value="Unassembled WGS sequence"/>
</dbReference>
<dbReference type="RefSeq" id="WP_120748183.1">
    <property type="nucleotide sequence ID" value="NZ_RBAH01000010.1"/>
</dbReference>
<sequence length="645" mass="69857">MEILTPDARLKVKGDTFFMPVPGEGVYFRNNVGTFRMTGDTIDRWIERLLPMFNGENTMKQLTDGLSAPYREQVYGIAQTLLQNGFVRDVSRDRPCRLPPDVLERHGSQIAFLDSFADSGAYRFQCYRESSVLAAGSGPFLLALVSALLESGLPKLHVAITDPAGTNRKRLAELERHARVSDPEVEVKETVLPERTEEAWRERVRPFSSVLYVSADGDADELRLIQSACIAEGKLFIPATVVRHTGLAGPLVQPGSGLIWETAYRRLHLTALEKDPLQHAFSPAAGAILANVAAFEHFKTVTGAVRPELSDAVYTLDLETFEGSWHKLLPHPLVQADGRGREETAWLEDWEARLDEGTVGHDVGALFAYLNRITSKSTGILHLWEEGELLQLPLSQCRAIAADPLSPGPAELLPELVASGFTHEEARREAGLGGLEAYVSRQTAGLAGFREGGAGIGAGGSTAEAVARGLQACLSERLRRRHAAGAPVLAPVQLGEPEDDRCKFYLQALTRLRGTPVIGAGEELAGFPVVWVGTGGRWYGSAGLNGTLALRGALQGALLRVQNESRYESPHTVEAGAALVGRREPLRLEAPACEPVARPDTLRAALNVLAARGLRLEAADMAAEPALKEWPGAIVGVRLREEGAK</sequence>
<dbReference type="Gene3D" id="3.40.50.720">
    <property type="entry name" value="NAD(P)-binding Rossmann-like Domain"/>
    <property type="match status" value="1"/>
</dbReference>
<dbReference type="InterPro" id="IPR022368">
    <property type="entry name" value="Thiazole_bacteriocin_mat_put"/>
</dbReference>
<organism evidence="2 3">
    <name type="scientific">Paenibacillus ginsengarvi</name>
    <dbReference type="NCBI Taxonomy" id="400777"/>
    <lineage>
        <taxon>Bacteria</taxon>
        <taxon>Bacillati</taxon>
        <taxon>Bacillota</taxon>
        <taxon>Bacilli</taxon>
        <taxon>Bacillales</taxon>
        <taxon>Paenibacillaceae</taxon>
        <taxon>Paenibacillus</taxon>
    </lineage>
</organism>
<dbReference type="OrthoDB" id="2369163at2"/>
<gene>
    <name evidence="2" type="ORF">D7M11_15705</name>
</gene>
<evidence type="ECO:0000313" key="2">
    <source>
        <dbReference type="EMBL" id="RKN84020.1"/>
    </source>
</evidence>
<dbReference type="NCBIfam" id="TIGR03693">
    <property type="entry name" value="ocin_ThiF_like"/>
    <property type="match status" value="1"/>
</dbReference>
<comment type="caution">
    <text evidence="2">The sequence shown here is derived from an EMBL/GenBank/DDBJ whole genome shotgun (WGS) entry which is preliminary data.</text>
</comment>
<dbReference type="GO" id="GO:0035556">
    <property type="term" value="P:intracellular signal transduction"/>
    <property type="evidence" value="ECO:0007669"/>
    <property type="project" value="InterPro"/>
</dbReference>
<protein>
    <submittedName>
        <fullName evidence="2">Putative thiazole-containing bacteriocin maturation protein</fullName>
    </submittedName>
</protein>
<dbReference type="AlphaFoldDB" id="A0A3B0CFG5"/>